<sequence length="404" mass="44481">MSISGSLWRTGSSLAVYAFRTAQFAPYRPLARDMILASILFAPKHGPLSIEGMIHANGNRNLSKDSWACIIGRPGEGPPRLTKLGVPHLPGPPWADDGQNDVLGRWDVVCRIAQMRHIQDWDYRDELIRWNREPTEVLSVVAHSAVASASTTDPIVHPSHVAKLVQAAIEASTDKSSDSPVHIPVRILLTHTERVVVVHVPVHRFTMAVFSPLETAYDRYIETFNDIGLSKKTTASGVDQDSVPLPDATLRGLTTLLPDDYIRYYPKLASILLDVRDAVLSTFPSLQDAVSIPTICLVGPMEHGGSSTIDKRYMCCCQADLCVRILDDSGQWNDSLPEPVLLALSVAQGLENSVAYRMWLQSQARSCGGGRQDRAHEFLGGGNCDFICRTSVGNLRNRGQIFKY</sequence>
<dbReference type="AlphaFoldDB" id="A0AAD6X4A9"/>
<comment type="caution">
    <text evidence="1">The sequence shown here is derived from an EMBL/GenBank/DDBJ whole genome shotgun (WGS) entry which is preliminary data.</text>
</comment>
<protein>
    <submittedName>
        <fullName evidence="1">Uncharacterized protein</fullName>
    </submittedName>
</protein>
<dbReference type="Gene3D" id="3.10.310.10">
    <property type="entry name" value="Diaminopimelate Epimerase, Chain A, domain 1"/>
    <property type="match status" value="1"/>
</dbReference>
<evidence type="ECO:0000313" key="1">
    <source>
        <dbReference type="EMBL" id="KAJ7035060.1"/>
    </source>
</evidence>
<proteinExistence type="predicted"/>
<accession>A0AAD6X4A9</accession>
<evidence type="ECO:0000313" key="2">
    <source>
        <dbReference type="Proteomes" id="UP001218188"/>
    </source>
</evidence>
<name>A0AAD6X4A9_9AGAR</name>
<reference evidence="1" key="1">
    <citation type="submission" date="2023-03" db="EMBL/GenBank/DDBJ databases">
        <title>Massive genome expansion in bonnet fungi (Mycena s.s.) driven by repeated elements and novel gene families across ecological guilds.</title>
        <authorList>
            <consortium name="Lawrence Berkeley National Laboratory"/>
            <person name="Harder C.B."/>
            <person name="Miyauchi S."/>
            <person name="Viragh M."/>
            <person name="Kuo A."/>
            <person name="Thoen E."/>
            <person name="Andreopoulos B."/>
            <person name="Lu D."/>
            <person name="Skrede I."/>
            <person name="Drula E."/>
            <person name="Henrissat B."/>
            <person name="Morin E."/>
            <person name="Kohler A."/>
            <person name="Barry K."/>
            <person name="LaButti K."/>
            <person name="Morin E."/>
            <person name="Salamov A."/>
            <person name="Lipzen A."/>
            <person name="Mereny Z."/>
            <person name="Hegedus B."/>
            <person name="Baldrian P."/>
            <person name="Stursova M."/>
            <person name="Weitz H."/>
            <person name="Taylor A."/>
            <person name="Grigoriev I.V."/>
            <person name="Nagy L.G."/>
            <person name="Martin F."/>
            <person name="Kauserud H."/>
        </authorList>
    </citation>
    <scope>NUCLEOTIDE SEQUENCE</scope>
    <source>
        <strain evidence="1">CBHHK200</strain>
    </source>
</reference>
<dbReference type="EMBL" id="JARJCM010000053">
    <property type="protein sequence ID" value="KAJ7035060.1"/>
    <property type="molecule type" value="Genomic_DNA"/>
</dbReference>
<keyword evidence="2" id="KW-1185">Reference proteome</keyword>
<organism evidence="1 2">
    <name type="scientific">Mycena alexandri</name>
    <dbReference type="NCBI Taxonomy" id="1745969"/>
    <lineage>
        <taxon>Eukaryota</taxon>
        <taxon>Fungi</taxon>
        <taxon>Dikarya</taxon>
        <taxon>Basidiomycota</taxon>
        <taxon>Agaricomycotina</taxon>
        <taxon>Agaricomycetes</taxon>
        <taxon>Agaricomycetidae</taxon>
        <taxon>Agaricales</taxon>
        <taxon>Marasmiineae</taxon>
        <taxon>Mycenaceae</taxon>
        <taxon>Mycena</taxon>
    </lineage>
</organism>
<dbReference type="Proteomes" id="UP001218188">
    <property type="component" value="Unassembled WGS sequence"/>
</dbReference>
<gene>
    <name evidence="1" type="ORF">C8F04DRAFT_1182749</name>
</gene>